<sequence length="124" mass="13175">MRFLVRLETTLPPEMPEDERQALLDAELQRGQELVAAGTIEHIWRLPGRLANVGVWSAADPDDLHAALTSLPLWRWMTVQVEPLAAHPLTSIPANSGTTGTAIAVAGNAESQVAYGVASGVGNA</sequence>
<dbReference type="Pfam" id="PF02426">
    <property type="entry name" value="MIase"/>
    <property type="match status" value="1"/>
</dbReference>
<evidence type="ECO:0000313" key="2">
    <source>
        <dbReference type="EMBL" id="MCY1141857.1"/>
    </source>
</evidence>
<dbReference type="RefSeq" id="WP_267566251.1">
    <property type="nucleotide sequence ID" value="NZ_JAPNTZ010000010.1"/>
</dbReference>
<protein>
    <submittedName>
        <fullName evidence="2">Muconolactone Delta-isomerase family protein</fullName>
    </submittedName>
</protein>
<accession>A0ABT4B5T3</accession>
<gene>
    <name evidence="2" type="ORF">OWR29_28000</name>
</gene>
<dbReference type="EMBL" id="JAPNTZ010000010">
    <property type="protein sequence ID" value="MCY1141857.1"/>
    <property type="molecule type" value="Genomic_DNA"/>
</dbReference>
<comment type="caution">
    <text evidence="2">The sequence shown here is derived from an EMBL/GenBank/DDBJ whole genome shotgun (WGS) entry which is preliminary data.</text>
</comment>
<dbReference type="Proteomes" id="UP001151002">
    <property type="component" value="Unassembled WGS sequence"/>
</dbReference>
<keyword evidence="3" id="KW-1185">Reference proteome</keyword>
<evidence type="ECO:0000259" key="1">
    <source>
        <dbReference type="Pfam" id="PF02426"/>
    </source>
</evidence>
<reference evidence="2" key="1">
    <citation type="submission" date="2022-11" db="EMBL/GenBank/DDBJ databases">
        <authorList>
            <person name="Somphong A."/>
            <person name="Phongsopitanun W."/>
        </authorList>
    </citation>
    <scope>NUCLEOTIDE SEQUENCE</scope>
    <source>
        <strain evidence="2">Pm04-4</strain>
    </source>
</reference>
<dbReference type="Gene3D" id="3.30.70.1060">
    <property type="entry name" value="Dimeric alpha+beta barrel"/>
    <property type="match status" value="1"/>
</dbReference>
<dbReference type="InterPro" id="IPR011008">
    <property type="entry name" value="Dimeric_a/b-barrel"/>
</dbReference>
<dbReference type="InterPro" id="IPR026029">
    <property type="entry name" value="MLI_dom"/>
</dbReference>
<proteinExistence type="predicted"/>
<dbReference type="SUPFAM" id="SSF54909">
    <property type="entry name" value="Dimeric alpha+beta barrel"/>
    <property type="match status" value="1"/>
</dbReference>
<feature type="domain" description="Muconolactone isomerase" evidence="1">
    <location>
        <begin position="1"/>
        <end position="88"/>
    </location>
</feature>
<evidence type="ECO:0000313" key="3">
    <source>
        <dbReference type="Proteomes" id="UP001151002"/>
    </source>
</evidence>
<organism evidence="2 3">
    <name type="scientific">Paractinoplanes pyxinae</name>
    <dbReference type="NCBI Taxonomy" id="2997416"/>
    <lineage>
        <taxon>Bacteria</taxon>
        <taxon>Bacillati</taxon>
        <taxon>Actinomycetota</taxon>
        <taxon>Actinomycetes</taxon>
        <taxon>Micromonosporales</taxon>
        <taxon>Micromonosporaceae</taxon>
        <taxon>Paractinoplanes</taxon>
    </lineage>
</organism>
<name>A0ABT4B5T3_9ACTN</name>